<keyword evidence="1" id="KW-0808">Transferase</keyword>
<dbReference type="PANTHER" id="PTHR10584">
    <property type="entry name" value="SUGAR KINASE"/>
    <property type="match status" value="1"/>
</dbReference>
<dbReference type="AlphaFoldDB" id="X0UJH4"/>
<dbReference type="InterPro" id="IPR002139">
    <property type="entry name" value="Ribo/fructo_kinase"/>
</dbReference>
<feature type="non-terminal residue" evidence="4">
    <location>
        <position position="167"/>
    </location>
</feature>
<feature type="domain" description="Carbohydrate kinase PfkB" evidence="3">
    <location>
        <begin position="7"/>
        <end position="160"/>
    </location>
</feature>
<dbReference type="InterPro" id="IPR029056">
    <property type="entry name" value="Ribokinase-like"/>
</dbReference>
<accession>X0UJH4</accession>
<dbReference type="GO" id="GO:0006796">
    <property type="term" value="P:phosphate-containing compound metabolic process"/>
    <property type="evidence" value="ECO:0007669"/>
    <property type="project" value="UniProtKB-ARBA"/>
</dbReference>
<dbReference type="InterPro" id="IPR011611">
    <property type="entry name" value="PfkB_dom"/>
</dbReference>
<proteinExistence type="predicted"/>
<protein>
    <recommendedName>
        <fullName evidence="3">Carbohydrate kinase PfkB domain-containing protein</fullName>
    </recommendedName>
</protein>
<dbReference type="SUPFAM" id="SSF53613">
    <property type="entry name" value="Ribokinase-like"/>
    <property type="match status" value="1"/>
</dbReference>
<reference evidence="4" key="1">
    <citation type="journal article" date="2014" name="Front. Microbiol.">
        <title>High frequency of phylogenetically diverse reductive dehalogenase-homologous genes in deep subseafloor sedimentary metagenomes.</title>
        <authorList>
            <person name="Kawai M."/>
            <person name="Futagami T."/>
            <person name="Toyoda A."/>
            <person name="Takaki Y."/>
            <person name="Nishi S."/>
            <person name="Hori S."/>
            <person name="Arai W."/>
            <person name="Tsubouchi T."/>
            <person name="Morono Y."/>
            <person name="Uchiyama I."/>
            <person name="Ito T."/>
            <person name="Fujiyama A."/>
            <person name="Inagaki F."/>
            <person name="Takami H."/>
        </authorList>
    </citation>
    <scope>NUCLEOTIDE SEQUENCE</scope>
    <source>
        <strain evidence="4">Expedition CK06-06</strain>
    </source>
</reference>
<evidence type="ECO:0000256" key="1">
    <source>
        <dbReference type="ARBA" id="ARBA00022679"/>
    </source>
</evidence>
<evidence type="ECO:0000313" key="4">
    <source>
        <dbReference type="EMBL" id="GAG00483.1"/>
    </source>
</evidence>
<dbReference type="PRINTS" id="PR00990">
    <property type="entry name" value="RIBOKINASE"/>
</dbReference>
<dbReference type="GO" id="GO:0005829">
    <property type="term" value="C:cytosol"/>
    <property type="evidence" value="ECO:0007669"/>
    <property type="project" value="TreeGrafter"/>
</dbReference>
<comment type="caution">
    <text evidence="4">The sequence shown here is derived from an EMBL/GenBank/DDBJ whole genome shotgun (WGS) entry which is preliminary data.</text>
</comment>
<dbReference type="Gene3D" id="3.40.1190.20">
    <property type="match status" value="1"/>
</dbReference>
<gene>
    <name evidence="4" type="ORF">S01H1_45436</name>
</gene>
<evidence type="ECO:0000259" key="3">
    <source>
        <dbReference type="Pfam" id="PF00294"/>
    </source>
</evidence>
<name>X0UJH4_9ZZZZ</name>
<organism evidence="4">
    <name type="scientific">marine sediment metagenome</name>
    <dbReference type="NCBI Taxonomy" id="412755"/>
    <lineage>
        <taxon>unclassified sequences</taxon>
        <taxon>metagenomes</taxon>
        <taxon>ecological metagenomes</taxon>
    </lineage>
</organism>
<keyword evidence="2" id="KW-0418">Kinase</keyword>
<dbReference type="Pfam" id="PF00294">
    <property type="entry name" value="PfkB"/>
    <property type="match status" value="1"/>
</dbReference>
<dbReference type="EMBL" id="BARS01029033">
    <property type="protein sequence ID" value="GAG00483.1"/>
    <property type="molecule type" value="Genomic_DNA"/>
</dbReference>
<dbReference type="GO" id="GO:0016301">
    <property type="term" value="F:kinase activity"/>
    <property type="evidence" value="ECO:0007669"/>
    <property type="project" value="UniProtKB-KW"/>
</dbReference>
<evidence type="ECO:0000256" key="2">
    <source>
        <dbReference type="ARBA" id="ARBA00022777"/>
    </source>
</evidence>
<dbReference type="PANTHER" id="PTHR10584:SF166">
    <property type="entry name" value="RIBOKINASE"/>
    <property type="match status" value="1"/>
</dbReference>
<sequence length="167" mass="17802">MLKKGPLLVLGGINMDFVVRVKTFPKPGETLLGHDFRKIPGGKGAGQAAAIARLGGEVILGGAVGDDSLGKELRNDLEKERVSTDYVIVAERGHTGVALIIVTEDGENSIVLDPGANMEFSPERALRLKEILPGVGIVLANLEVPLETIDFIFAEARKHKILTVLDA</sequence>